<evidence type="ECO:0000256" key="9">
    <source>
        <dbReference type="NCBIfam" id="TIGR01128"/>
    </source>
</evidence>
<dbReference type="RefSeq" id="WP_144040285.1">
    <property type="nucleotide sequence ID" value="NZ_BMPL01000012.1"/>
</dbReference>
<dbReference type="GO" id="GO:0006261">
    <property type="term" value="P:DNA-templated DNA replication"/>
    <property type="evidence" value="ECO:0007669"/>
    <property type="project" value="TreeGrafter"/>
</dbReference>
<dbReference type="SUPFAM" id="SSF52540">
    <property type="entry name" value="P-loop containing nucleoside triphosphate hydrolases"/>
    <property type="match status" value="1"/>
</dbReference>
<dbReference type="InterPro" id="IPR008921">
    <property type="entry name" value="DNA_pol3_clamp-load_cplx_C"/>
</dbReference>
<dbReference type="InterPro" id="IPR010372">
    <property type="entry name" value="DNA_pol3_delta_N"/>
</dbReference>
<keyword evidence="6" id="KW-0239">DNA-directed DNA polymerase</keyword>
<dbReference type="Gene3D" id="1.10.8.60">
    <property type="match status" value="1"/>
</dbReference>
<organism evidence="12 13">
    <name type="scientific">Shewanella hanedai</name>
    <name type="common">Alteromonas hanedai</name>
    <dbReference type="NCBI Taxonomy" id="25"/>
    <lineage>
        <taxon>Bacteria</taxon>
        <taxon>Pseudomonadati</taxon>
        <taxon>Pseudomonadota</taxon>
        <taxon>Gammaproteobacteria</taxon>
        <taxon>Alteromonadales</taxon>
        <taxon>Shewanellaceae</taxon>
        <taxon>Shewanella</taxon>
    </lineage>
</organism>
<keyword evidence="3 12" id="KW-0808">Transferase</keyword>
<dbReference type="NCBIfam" id="TIGR01128">
    <property type="entry name" value="holA"/>
    <property type="match status" value="1"/>
</dbReference>
<dbReference type="GO" id="GO:0003677">
    <property type="term" value="F:DNA binding"/>
    <property type="evidence" value="ECO:0007669"/>
    <property type="project" value="InterPro"/>
</dbReference>
<dbReference type="InterPro" id="IPR027417">
    <property type="entry name" value="P-loop_NTPase"/>
</dbReference>
<gene>
    <name evidence="12" type="primary">holA</name>
    <name evidence="12" type="ORF">FN961_11275</name>
</gene>
<sequence>MRVYPDQLSRHLKPLQQCYLVFGDDPWLCETSRGQIHAQAKKEGFEEKIQLTQETGFNWHDLVDQWQAMSLFSSRRIIELILPQAKPGSEGGAIFQSLMQMPNPDVLLIITGPKLALEQTKSKWFKTLDAQGVYVPCATPEGTQFQRWLDERIEHFKLTLTRDAREMLFSLYEGNLLAADQSLQLLQLLSPQDRIDSHQLSAYFEDQSRFSVFQLTDAMLNNQQDKSLHILAQLKAEGVAMPIILWGVFKELSILLQLRTALDSNQSLQSLWGKLRIWDKRKSLYQSALNRLTLAHIEKLLVSASAIELKLKQQGIEDWTGMSHLSLLFDPKAHQVLAHIKLNQEE</sequence>
<dbReference type="PANTHER" id="PTHR34388">
    <property type="entry name" value="DNA POLYMERASE III SUBUNIT DELTA"/>
    <property type="match status" value="1"/>
</dbReference>
<name>A0A553JNW3_SHEHA</name>
<evidence type="ECO:0000256" key="3">
    <source>
        <dbReference type="ARBA" id="ARBA00022679"/>
    </source>
</evidence>
<evidence type="ECO:0000256" key="8">
    <source>
        <dbReference type="ARBA" id="ARBA00049244"/>
    </source>
</evidence>
<accession>A0A553JNW3</accession>
<dbReference type="PANTHER" id="PTHR34388:SF1">
    <property type="entry name" value="DNA POLYMERASE III SUBUNIT DELTA"/>
    <property type="match status" value="1"/>
</dbReference>
<comment type="caution">
    <text evidence="12">The sequence shown here is derived from an EMBL/GenBank/DDBJ whole genome shotgun (WGS) entry which is preliminary data.</text>
</comment>
<dbReference type="GO" id="GO:0009360">
    <property type="term" value="C:DNA polymerase III complex"/>
    <property type="evidence" value="ECO:0007669"/>
    <property type="project" value="UniProtKB-UniRule"/>
</dbReference>
<comment type="catalytic activity">
    <reaction evidence="8">
        <text>DNA(n) + a 2'-deoxyribonucleoside 5'-triphosphate = DNA(n+1) + diphosphate</text>
        <dbReference type="Rhea" id="RHEA:22508"/>
        <dbReference type="Rhea" id="RHEA-COMP:17339"/>
        <dbReference type="Rhea" id="RHEA-COMP:17340"/>
        <dbReference type="ChEBI" id="CHEBI:33019"/>
        <dbReference type="ChEBI" id="CHEBI:61560"/>
        <dbReference type="ChEBI" id="CHEBI:173112"/>
        <dbReference type="EC" id="2.7.7.7"/>
    </reaction>
</comment>
<dbReference type="OrthoDB" id="9770982at2"/>
<dbReference type="Proteomes" id="UP000318126">
    <property type="component" value="Unassembled WGS sequence"/>
</dbReference>
<proteinExistence type="inferred from homology"/>
<dbReference type="SUPFAM" id="SSF48019">
    <property type="entry name" value="post-AAA+ oligomerization domain-like"/>
    <property type="match status" value="1"/>
</dbReference>
<dbReference type="Gene3D" id="3.40.50.300">
    <property type="entry name" value="P-loop containing nucleotide triphosphate hydrolases"/>
    <property type="match status" value="1"/>
</dbReference>
<evidence type="ECO:0000259" key="10">
    <source>
        <dbReference type="Pfam" id="PF06144"/>
    </source>
</evidence>
<dbReference type="Pfam" id="PF14840">
    <property type="entry name" value="DNA_pol3_delt_C"/>
    <property type="match status" value="1"/>
</dbReference>
<evidence type="ECO:0000256" key="2">
    <source>
        <dbReference type="ARBA" id="ARBA00017703"/>
    </source>
</evidence>
<reference evidence="13" key="1">
    <citation type="submission" date="2019-07" db="EMBL/GenBank/DDBJ databases">
        <title>Shewanella sp. YLB-08 draft genomic sequence.</title>
        <authorList>
            <person name="Yu L."/>
        </authorList>
    </citation>
    <scope>NUCLEOTIDE SEQUENCE [LARGE SCALE GENOMIC DNA]</scope>
    <source>
        <strain evidence="13">JCM 20706</strain>
    </source>
</reference>
<keyword evidence="13" id="KW-1185">Reference proteome</keyword>
<dbReference type="Gene3D" id="1.20.272.10">
    <property type="match status" value="1"/>
</dbReference>
<keyword evidence="4 12" id="KW-0548">Nucleotidyltransferase</keyword>
<evidence type="ECO:0000256" key="1">
    <source>
        <dbReference type="ARBA" id="ARBA00012417"/>
    </source>
</evidence>
<evidence type="ECO:0000256" key="4">
    <source>
        <dbReference type="ARBA" id="ARBA00022695"/>
    </source>
</evidence>
<dbReference type="GO" id="GO:0003887">
    <property type="term" value="F:DNA-directed DNA polymerase activity"/>
    <property type="evidence" value="ECO:0007669"/>
    <property type="project" value="UniProtKB-UniRule"/>
</dbReference>
<dbReference type="EMBL" id="VKGK01000012">
    <property type="protein sequence ID" value="TRY14147.1"/>
    <property type="molecule type" value="Genomic_DNA"/>
</dbReference>
<dbReference type="AlphaFoldDB" id="A0A553JNW3"/>
<evidence type="ECO:0000256" key="6">
    <source>
        <dbReference type="ARBA" id="ARBA00022932"/>
    </source>
</evidence>
<evidence type="ECO:0000313" key="12">
    <source>
        <dbReference type="EMBL" id="TRY14147.1"/>
    </source>
</evidence>
<evidence type="ECO:0000313" key="13">
    <source>
        <dbReference type="Proteomes" id="UP000318126"/>
    </source>
</evidence>
<dbReference type="CDD" id="cd18138">
    <property type="entry name" value="HLD_clamp_pol_III_delta"/>
    <property type="match status" value="1"/>
</dbReference>
<comment type="similarity">
    <text evidence="7">Belongs to the DNA polymerase HolA subunit family.</text>
</comment>
<evidence type="ECO:0000256" key="7">
    <source>
        <dbReference type="ARBA" id="ARBA00034754"/>
    </source>
</evidence>
<feature type="domain" description="DNA polymerase III subunit delta C-terminal" evidence="11">
    <location>
        <begin position="213"/>
        <end position="333"/>
    </location>
</feature>
<dbReference type="EC" id="2.7.7.7" evidence="1 9"/>
<protein>
    <recommendedName>
        <fullName evidence="2 9">DNA polymerase III subunit delta</fullName>
        <ecNumber evidence="1 9">2.7.7.7</ecNumber>
    </recommendedName>
</protein>
<dbReference type="InterPro" id="IPR032780">
    <property type="entry name" value="DNA_pol3_delt_C"/>
</dbReference>
<evidence type="ECO:0000256" key="5">
    <source>
        <dbReference type="ARBA" id="ARBA00022705"/>
    </source>
</evidence>
<dbReference type="InterPro" id="IPR005790">
    <property type="entry name" value="DNA_polIII_delta"/>
</dbReference>
<keyword evidence="5" id="KW-0235">DNA replication</keyword>
<feature type="domain" description="DNA polymerase III delta N-terminal" evidence="10">
    <location>
        <begin position="19"/>
        <end position="137"/>
    </location>
</feature>
<dbReference type="Pfam" id="PF06144">
    <property type="entry name" value="DNA_pol3_delta"/>
    <property type="match status" value="1"/>
</dbReference>
<evidence type="ECO:0000259" key="11">
    <source>
        <dbReference type="Pfam" id="PF14840"/>
    </source>
</evidence>